<accession>A0ABS0LN92</accession>
<organism evidence="12 13">
    <name type="scientific">Facklamia lactis</name>
    <dbReference type="NCBI Taxonomy" id="2749967"/>
    <lineage>
        <taxon>Bacteria</taxon>
        <taxon>Bacillati</taxon>
        <taxon>Bacillota</taxon>
        <taxon>Bacilli</taxon>
        <taxon>Lactobacillales</taxon>
        <taxon>Aerococcaceae</taxon>
        <taxon>Facklamia</taxon>
    </lineage>
</organism>
<dbReference type="InterPro" id="IPR046885">
    <property type="entry name" value="MnmA-like_C"/>
</dbReference>
<dbReference type="InterPro" id="IPR004506">
    <property type="entry name" value="MnmA-like"/>
</dbReference>
<comment type="subcellular location">
    <subcellularLocation>
        <location evidence="9">Cytoplasm</location>
    </subcellularLocation>
</comment>
<evidence type="ECO:0000256" key="2">
    <source>
        <dbReference type="ARBA" id="ARBA00022679"/>
    </source>
</evidence>
<keyword evidence="4 9" id="KW-0547">Nucleotide-binding</keyword>
<comment type="similarity">
    <text evidence="9">Belongs to the MnmA/TRMU family.</text>
</comment>
<dbReference type="Gene3D" id="2.30.30.280">
    <property type="entry name" value="Adenine nucleotide alpha hydrolases-like domains"/>
    <property type="match status" value="1"/>
</dbReference>
<dbReference type="EMBL" id="JACBXQ010000001">
    <property type="protein sequence ID" value="MBG9985626.1"/>
    <property type="molecule type" value="Genomic_DNA"/>
</dbReference>
<evidence type="ECO:0000256" key="1">
    <source>
        <dbReference type="ARBA" id="ARBA00022555"/>
    </source>
</evidence>
<dbReference type="NCBIfam" id="NF001138">
    <property type="entry name" value="PRK00143.1"/>
    <property type="match status" value="1"/>
</dbReference>
<feature type="site" description="Interaction with tRNA" evidence="9">
    <location>
        <position position="130"/>
    </location>
</feature>
<evidence type="ECO:0000256" key="4">
    <source>
        <dbReference type="ARBA" id="ARBA00022741"/>
    </source>
</evidence>
<feature type="active site" description="Cysteine persulfide intermediate" evidence="9">
    <location>
        <position position="202"/>
    </location>
</feature>
<protein>
    <recommendedName>
        <fullName evidence="9">tRNA-specific 2-thiouridylase MnmA</fullName>
        <ecNumber evidence="9">2.8.1.13</ecNumber>
    </recommendedName>
</protein>
<gene>
    <name evidence="9 12" type="primary">mnmA</name>
    <name evidence="12" type="ORF">HZY91_01815</name>
</gene>
<dbReference type="Pfam" id="PF20259">
    <property type="entry name" value="tRNA_Me_trans_M"/>
    <property type="match status" value="1"/>
</dbReference>
<evidence type="ECO:0000259" key="11">
    <source>
        <dbReference type="Pfam" id="PF20259"/>
    </source>
</evidence>
<evidence type="ECO:0000256" key="9">
    <source>
        <dbReference type="HAMAP-Rule" id="MF_00144"/>
    </source>
</evidence>
<dbReference type="Pfam" id="PF20258">
    <property type="entry name" value="tRNA_Me_trans_C"/>
    <property type="match status" value="1"/>
</dbReference>
<evidence type="ECO:0000256" key="7">
    <source>
        <dbReference type="ARBA" id="ARBA00023157"/>
    </source>
</evidence>
<feature type="domain" description="tRNA-specific 2-thiouridylase MnmA-like central" evidence="11">
    <location>
        <begin position="211"/>
        <end position="280"/>
    </location>
</feature>
<feature type="binding site" evidence="9">
    <location>
        <begin position="14"/>
        <end position="21"/>
    </location>
    <ligand>
        <name>ATP</name>
        <dbReference type="ChEBI" id="CHEBI:30616"/>
    </ligand>
</feature>
<dbReference type="NCBIfam" id="TIGR00420">
    <property type="entry name" value="trmU"/>
    <property type="match status" value="1"/>
</dbReference>
<evidence type="ECO:0000313" key="12">
    <source>
        <dbReference type="EMBL" id="MBG9985626.1"/>
    </source>
</evidence>
<dbReference type="Pfam" id="PF03054">
    <property type="entry name" value="tRNA_Me_trans"/>
    <property type="match status" value="1"/>
</dbReference>
<evidence type="ECO:0000256" key="5">
    <source>
        <dbReference type="ARBA" id="ARBA00022840"/>
    </source>
</evidence>
<evidence type="ECO:0000259" key="10">
    <source>
        <dbReference type="Pfam" id="PF20258"/>
    </source>
</evidence>
<evidence type="ECO:0000256" key="6">
    <source>
        <dbReference type="ARBA" id="ARBA00022884"/>
    </source>
</evidence>
<keyword evidence="6 9" id="KW-0694">RNA-binding</keyword>
<feature type="region of interest" description="Interaction with tRNA" evidence="9">
    <location>
        <begin position="316"/>
        <end position="317"/>
    </location>
</feature>
<dbReference type="Gene3D" id="3.40.50.620">
    <property type="entry name" value="HUPs"/>
    <property type="match status" value="1"/>
</dbReference>
<name>A0ABS0LN92_9LACT</name>
<feature type="binding site" evidence="9">
    <location>
        <position position="40"/>
    </location>
    <ligand>
        <name>ATP</name>
        <dbReference type="ChEBI" id="CHEBI:30616"/>
    </ligand>
</feature>
<evidence type="ECO:0000256" key="3">
    <source>
        <dbReference type="ARBA" id="ARBA00022694"/>
    </source>
</evidence>
<reference evidence="12 13" key="1">
    <citation type="submission" date="2020-07" db="EMBL/GenBank/DDBJ databases">
        <title>Facklamia lactis sp. nov., isolated from raw milk.</title>
        <authorList>
            <person name="Doll E.V."/>
            <person name="Huptas C."/>
            <person name="Staib L."/>
            <person name="Wenning M."/>
            <person name="Scherer S."/>
        </authorList>
    </citation>
    <scope>NUCLEOTIDE SEQUENCE [LARGE SCALE GENOMIC DNA]</scope>
    <source>
        <strain evidence="12 13">DSM 111018</strain>
    </source>
</reference>
<keyword evidence="5 9" id="KW-0067">ATP-binding</keyword>
<feature type="region of interest" description="Interaction with target base in tRNA" evidence="9">
    <location>
        <begin position="100"/>
        <end position="102"/>
    </location>
</feature>
<dbReference type="GO" id="GO:0103016">
    <property type="term" value="F:tRNA-uridine 2-sulfurtransferase activity"/>
    <property type="evidence" value="ECO:0007669"/>
    <property type="project" value="UniProtKB-EC"/>
</dbReference>
<feature type="domain" description="tRNA-specific 2-thiouridylase MnmA-like C-terminal" evidence="10">
    <location>
        <begin position="290"/>
        <end position="366"/>
    </location>
</feature>
<comment type="function">
    <text evidence="9">Catalyzes the 2-thiolation of uridine at the wobble position (U34) of tRNA, leading to the formation of s(2)U34.</text>
</comment>
<dbReference type="PANTHER" id="PTHR11933:SF5">
    <property type="entry name" value="MITOCHONDRIAL TRNA-SPECIFIC 2-THIOURIDYLASE 1"/>
    <property type="match status" value="1"/>
</dbReference>
<keyword evidence="2 9" id="KW-0808">Transferase</keyword>
<evidence type="ECO:0000313" key="13">
    <source>
        <dbReference type="Proteomes" id="UP000721415"/>
    </source>
</evidence>
<proteinExistence type="inferred from homology"/>
<dbReference type="InterPro" id="IPR014729">
    <property type="entry name" value="Rossmann-like_a/b/a_fold"/>
</dbReference>
<keyword evidence="7 9" id="KW-1015">Disulfide bond</keyword>
<dbReference type="InterPro" id="IPR046884">
    <property type="entry name" value="MnmA-like_central"/>
</dbReference>
<keyword evidence="9" id="KW-0963">Cytoplasm</keyword>
<dbReference type="Proteomes" id="UP000721415">
    <property type="component" value="Unassembled WGS sequence"/>
</dbReference>
<feature type="active site" description="Nucleophile" evidence="9">
    <location>
        <position position="105"/>
    </location>
</feature>
<dbReference type="HAMAP" id="MF_00144">
    <property type="entry name" value="tRNA_thiouridyl_MnmA"/>
    <property type="match status" value="1"/>
</dbReference>
<keyword evidence="13" id="KW-1185">Reference proteome</keyword>
<dbReference type="PANTHER" id="PTHR11933">
    <property type="entry name" value="TRNA 5-METHYLAMINOMETHYL-2-THIOURIDYLATE -METHYLTRANSFERASE"/>
    <property type="match status" value="1"/>
</dbReference>
<dbReference type="InterPro" id="IPR023382">
    <property type="entry name" value="MnmA-like_central_sf"/>
</dbReference>
<feature type="site" description="Interaction with tRNA" evidence="9">
    <location>
        <position position="350"/>
    </location>
</feature>
<evidence type="ECO:0000256" key="8">
    <source>
        <dbReference type="ARBA" id="ARBA00051542"/>
    </source>
</evidence>
<feature type="region of interest" description="Interaction with tRNA" evidence="9">
    <location>
        <begin position="152"/>
        <end position="154"/>
    </location>
</feature>
<comment type="catalytic activity">
    <reaction evidence="8 9">
        <text>S-sulfanyl-L-cysteinyl-[protein] + uridine(34) in tRNA + AH2 + ATP = 2-thiouridine(34) in tRNA + L-cysteinyl-[protein] + A + AMP + diphosphate + H(+)</text>
        <dbReference type="Rhea" id="RHEA:47032"/>
        <dbReference type="Rhea" id="RHEA-COMP:10131"/>
        <dbReference type="Rhea" id="RHEA-COMP:11726"/>
        <dbReference type="Rhea" id="RHEA-COMP:11727"/>
        <dbReference type="Rhea" id="RHEA-COMP:11728"/>
        <dbReference type="ChEBI" id="CHEBI:13193"/>
        <dbReference type="ChEBI" id="CHEBI:15378"/>
        <dbReference type="ChEBI" id="CHEBI:17499"/>
        <dbReference type="ChEBI" id="CHEBI:29950"/>
        <dbReference type="ChEBI" id="CHEBI:30616"/>
        <dbReference type="ChEBI" id="CHEBI:33019"/>
        <dbReference type="ChEBI" id="CHEBI:61963"/>
        <dbReference type="ChEBI" id="CHEBI:65315"/>
        <dbReference type="ChEBI" id="CHEBI:87170"/>
        <dbReference type="ChEBI" id="CHEBI:456215"/>
        <dbReference type="EC" id="2.8.1.13"/>
    </reaction>
</comment>
<dbReference type="Gene3D" id="2.40.30.10">
    <property type="entry name" value="Translation factors"/>
    <property type="match status" value="1"/>
</dbReference>
<keyword evidence="3 9" id="KW-0819">tRNA processing</keyword>
<sequence length="379" mass="42516">MQQKDNANTRVVIGMSGGVDSSVAALLLKEQGYDVIGLFMKNWDDTDEQGVCTATQDYEDVALVAEQIGIPYYSVNFEKQYWDRVFEYFLKEYQKGRTPNPDVMCNKEIKFKAFLDYAMDLGADYVAMGHYAQVEKDADGQVHLLRGVDQNKDQTYFLSQLSQEQLQKAMFPLGHFQKSQVREIAEKAGLATAKKKDSTGVCFIGERNFNEFLSHYLPNKPGKMMTLDGQVKGDHMGLMYYTIGQRHGLGIGGSSGSDGSNDPWFVIGKDMTTQTLYVGQGFHHENLYSDYLEASDLSFTGPLPDQKEFTCTAKFRYRQQDIPVKVFLSEDGQKARVEFVDPARAVTPGQAVVFYQGDECLGGGLIDAAFSEGKQRQYV</sequence>
<keyword evidence="1 9" id="KW-0820">tRNA-binding</keyword>
<dbReference type="SUPFAM" id="SSF52402">
    <property type="entry name" value="Adenine nucleotide alpha hydrolases-like"/>
    <property type="match status" value="1"/>
</dbReference>
<dbReference type="CDD" id="cd01998">
    <property type="entry name" value="MnmA_TRMU-like"/>
    <property type="match status" value="1"/>
</dbReference>
<comment type="caution">
    <text evidence="12">The sequence shown here is derived from an EMBL/GenBank/DDBJ whole genome shotgun (WGS) entry which is preliminary data.</text>
</comment>
<feature type="binding site" evidence="9">
    <location>
        <position position="129"/>
    </location>
    <ligand>
        <name>ATP</name>
        <dbReference type="ChEBI" id="CHEBI:30616"/>
    </ligand>
</feature>
<dbReference type="EC" id="2.8.1.13" evidence="9"/>
<feature type="disulfide bond" description="Alternate" evidence="9">
    <location>
        <begin position="105"/>
        <end position="202"/>
    </location>
</feature>